<organism evidence="3 4">
    <name type="scientific">Plasmodium ovale</name>
    <name type="common">malaria parasite P. ovale</name>
    <dbReference type="NCBI Taxonomy" id="36330"/>
    <lineage>
        <taxon>Eukaryota</taxon>
        <taxon>Sar</taxon>
        <taxon>Alveolata</taxon>
        <taxon>Apicomplexa</taxon>
        <taxon>Aconoidasida</taxon>
        <taxon>Haemosporida</taxon>
        <taxon>Plasmodiidae</taxon>
        <taxon>Plasmodium</taxon>
        <taxon>Plasmodium (Plasmodium)</taxon>
    </lineage>
</organism>
<feature type="coiled-coil region" evidence="1">
    <location>
        <begin position="1204"/>
        <end position="1245"/>
    </location>
</feature>
<feature type="coiled-coil region" evidence="1">
    <location>
        <begin position="1059"/>
        <end position="1166"/>
    </location>
</feature>
<evidence type="ECO:0000256" key="1">
    <source>
        <dbReference type="SAM" id="Coils"/>
    </source>
</evidence>
<dbReference type="VEuPathDB" id="PlasmoDB:PocGH01_13053100"/>
<feature type="coiled-coil region" evidence="1">
    <location>
        <begin position="965"/>
        <end position="1032"/>
    </location>
</feature>
<dbReference type="InterPro" id="IPR036322">
    <property type="entry name" value="WD40_repeat_dom_sf"/>
</dbReference>
<feature type="coiled-coil region" evidence="1">
    <location>
        <begin position="1281"/>
        <end position="1315"/>
    </location>
</feature>
<feature type="region of interest" description="Disordered" evidence="2">
    <location>
        <begin position="186"/>
        <end position="218"/>
    </location>
</feature>
<feature type="compositionally biased region" description="Basic and acidic residues" evidence="2">
    <location>
        <begin position="206"/>
        <end position="218"/>
    </location>
</feature>
<dbReference type="PANTHER" id="PTHR32215">
    <property type="entry name" value="CILIA- AND FLAGELLA-ASSOCIATED PROTEIN 57"/>
    <property type="match status" value="1"/>
</dbReference>
<feature type="compositionally biased region" description="Polar residues" evidence="2">
    <location>
        <begin position="192"/>
        <end position="205"/>
    </location>
</feature>
<feature type="compositionally biased region" description="Polar residues" evidence="2">
    <location>
        <begin position="818"/>
        <end position="839"/>
    </location>
</feature>
<dbReference type="Gene3D" id="1.10.287.1490">
    <property type="match status" value="1"/>
</dbReference>
<dbReference type="SUPFAM" id="SSF50978">
    <property type="entry name" value="WD40 repeat-like"/>
    <property type="match status" value="1"/>
</dbReference>
<reference evidence="3 4" key="1">
    <citation type="submission" date="2016-06" db="EMBL/GenBank/DDBJ databases">
        <authorList>
            <consortium name="Pathogen Informatics"/>
        </authorList>
    </citation>
    <scope>NUCLEOTIDE SEQUENCE [LARGE SCALE GENOMIC DNA]</scope>
    <source>
        <strain evidence="3">PowCR01</strain>
    </source>
</reference>
<dbReference type="VEuPathDB" id="PlasmoDB:POWCR01_130050000"/>
<name>A0A1C3KXQ6_PLAOA</name>
<dbReference type="InterPro" id="IPR052993">
    <property type="entry name" value="CFA-57"/>
</dbReference>
<sequence>MFAFEKKEETYLTKAIYAYGINKNVYNPFFLIDENSVFYCIGVNGVVHFLSEKKQRFLLGAENSYGIICLGISNDKKLLALGEKSMTKPFISIFTNSYKLVKRLFLNISDNESKIMNITFSSKNKYLYCITNGSTKSLFICYDWIQEKLIFSKIFPASLFNENCEIYLNTQNSSYIALLSVSSGKHSDNDSKGNAATQNGTGTWDSNDKPNDFRPDEGTRRDVFLYQNVERNIVDVKIKNKKLEKIDNRFSCCCWLNDGVLLLINKNNYLVFYDVKKEKLKIYNKHLSSDKIVKVMCLSRGFLLYDYEFIYIYEKSIDLTTNLSYSLKYYVRFNYSTLLNSYCVLSPNEQFLYFLTQDGNLKKFDLTKDKIQGENMHGVDYESLRNGGSSGMMKKEKWDNCASIANKLDEKSGEEGTTTREEICAVKCSGEGEEITQLAGENEQQSDYSCRMSADDNLKEGEKNFETVIDEISSAKINDFDVCLKYPLIIVCYDDNMIRIINYKKKEVIMSSSFNNEPLRLSIHCSGHLLLVAFTDKLRLYHILYNKLKVKKEIFLKNCSCCKFANGGNFMAVSKISTIYIYKTYSYDLLFVLKSHVNYITDIVWSLNDFSIFSIGKDGYLFEYALYNNGNKNIEVMQKEKKFLSIDLEYISEKNKKKENNNENNSVEKIKIDNEYKSFNNHRSNEIKNIFVSCDDKTIKQFCDAKIECIMETEYTMNKIVLYKNKFLISTFHNGFFCRIRFYVLPLCGLYLEIPCHVLNCVNLKFDVSKELLFSCSRDGSIYIFSVEKIDDCFLSPGSMITMGELPRVHVREQIPVQPSTYPPTHSENRSQAQSQLNGPDNGRGCDEDGKGKGDLFTGVDFNEEKRKAHGEIAKGETKLSLSDLKNTDTTLAVVSQDQAAFPSTSPYTSTSPGLDCIAGNGNDREGRVEKMYSFLMYDLGNKTNYFLNEEEQKNEDILIDFYYVQKKNKEVLELQKKITNLRNEMVLEMKNKESIYKNDMKKLKKEKDMEIQKLIKINKNIVKEKEKTENKCKESLYELEEKHTYFINQLNSQFYLTNKICEEKFLKLEEEFNTYKKNSTCEILHLQNEHQAKINQLVKEKKDQLEKKEDYIKNTITKYENIQREKDEYIKRLEEDVDEEILIITQKYQEEIDSLKNDKHDLLGKFKLYEYIESELKEGIQLEKDKFDVDILKLDVDNLKECIMTKEKEIESKNGDIANLNKRNDELEKVKIVLTQKIKDLESSLSPKESEIKIMREKIDEMAKCFENNHKKTVNLQIEINEYKMKIKSLHDDLTNYNKTIGNYEKILKNLQEHIKECYLHLHDKKIFNSSFLNLYNKFHKVNDVKNYDTKNVFSEYIRQKEHLENMIEVLKEKLEKETEAFRTEKIKMMSENSLLLKEINDLKMDLNFLKSECHDEKLKNRKIKFLKREKKAHLEAKKSGALNQSCAASAGDIK</sequence>
<gene>
    <name evidence="3" type="primary">WDR65</name>
    <name evidence="3" type="ORF">POWCR01_130050000</name>
</gene>
<feature type="region of interest" description="Disordered" evidence="2">
    <location>
        <begin position="818"/>
        <end position="851"/>
    </location>
</feature>
<keyword evidence="1" id="KW-0175">Coiled coil</keyword>
<dbReference type="Gene3D" id="2.130.10.10">
    <property type="entry name" value="YVTN repeat-like/Quinoprotein amine dehydrogenase"/>
    <property type="match status" value="2"/>
</dbReference>
<proteinExistence type="predicted"/>
<dbReference type="InterPro" id="IPR015943">
    <property type="entry name" value="WD40/YVTN_repeat-like_dom_sf"/>
</dbReference>
<dbReference type="SUPFAM" id="SSF69322">
    <property type="entry name" value="Tricorn protease domain 2"/>
    <property type="match status" value="1"/>
</dbReference>
<evidence type="ECO:0000313" key="4">
    <source>
        <dbReference type="Proteomes" id="UP000243200"/>
    </source>
</evidence>
<protein>
    <submittedName>
        <fullName evidence="3">WD repeat-containing protein 65, putative</fullName>
    </submittedName>
</protein>
<evidence type="ECO:0000313" key="3">
    <source>
        <dbReference type="EMBL" id="SBT79001.1"/>
    </source>
</evidence>
<dbReference type="SMART" id="SM00320">
    <property type="entry name" value="WD40"/>
    <property type="match status" value="4"/>
</dbReference>
<dbReference type="EMBL" id="LT594517">
    <property type="protein sequence ID" value="SBT79001.1"/>
    <property type="molecule type" value="Genomic_DNA"/>
</dbReference>
<feature type="coiled-coil region" evidence="1">
    <location>
        <begin position="1355"/>
        <end position="1421"/>
    </location>
</feature>
<evidence type="ECO:0000256" key="2">
    <source>
        <dbReference type="SAM" id="MobiDB-lite"/>
    </source>
</evidence>
<accession>A0A1C3KXQ6</accession>
<dbReference type="Proteomes" id="UP000243200">
    <property type="component" value="Chromosome 13"/>
</dbReference>
<dbReference type="PANTHER" id="PTHR32215:SF0">
    <property type="entry name" value="CILIA- AND FLAGELLA-ASSOCIATED PROTEIN 57"/>
    <property type="match status" value="1"/>
</dbReference>
<dbReference type="InterPro" id="IPR001680">
    <property type="entry name" value="WD40_rpt"/>
</dbReference>
<dbReference type="OrthoDB" id="47276at2759"/>